<dbReference type="Gene3D" id="1.25.40.20">
    <property type="entry name" value="Ankyrin repeat-containing domain"/>
    <property type="match status" value="3"/>
</dbReference>
<dbReference type="SUPFAM" id="SSF48403">
    <property type="entry name" value="Ankyrin repeat"/>
    <property type="match status" value="3"/>
</dbReference>
<dbReference type="Proteomes" id="UP000604273">
    <property type="component" value="Unassembled WGS sequence"/>
</dbReference>
<protein>
    <recommendedName>
        <fullName evidence="6">Ankyrin</fullName>
    </recommendedName>
</protein>
<dbReference type="PANTHER" id="PTHR24198:SF165">
    <property type="entry name" value="ANKYRIN REPEAT-CONTAINING PROTEIN-RELATED"/>
    <property type="match status" value="1"/>
</dbReference>
<dbReference type="InterPro" id="IPR002110">
    <property type="entry name" value="Ankyrin_rpt"/>
</dbReference>
<comment type="caution">
    <text evidence="4">The sequence shown here is derived from an EMBL/GenBank/DDBJ whole genome shotgun (WGS) entry which is preliminary data.</text>
</comment>
<sequence>MADTRRAEWFLSKASLQPPPRLGRLTEPPAQDFLPFSTTNRDAARQLLVQQRTSDPNYKPPDRQKRHLFRSKEQKAEACNTSQWSFTKHEVAKAFDALLAQETLPPAGIAQALLLHTTLTSLDELWGHLNDAQLEKRMKRNRMSEILRFDSNGMTWLDTVTSRDNFNYVHLLCQTQASQGVLNRAFGMALSRSSLESMKLLLSFGAVASDHQELIGQHIRARNLELVSLLLSAPNSMAPSDWKACIEQDFARAEAGEALSLSFILLLISHRPELVSESLLLSALRLQSYQATAVILGYAYSNQVFFAIRHQVCEIISQYQNGNQKLAFFTLVSHSGLVGDNLVTREELVKEVLARHLPLVKLLVHAGVAVDVPPHNALKWAVSQLDFGILEILRHGNLVSPASQVLSYLPDNIPEPDMVHFMHMFGSMGLGGQQLDSCLVRAAQRKQQHLVETLLHYGASVEANEAAAIRAAIISADLYVLSMLLQGQCAPAILSTLIPTAIEISPRTIRLGVMQCLIRKGVEKESLGIALLQLASEEGDIDSDLIELLIDNDAPLDSTPDVDDSPLVQVIRKGDTTVLKMLCSTKPSAEALATALPFAFNTIAAFGYDVALELMTLLLKQGASGLPVHETFLKAITSDVPLDFVQLLTENGADVNYLSGQAFVMAIEMGKLPLLELLCSSSPPTQATVDATLPKLIEPKHYNLSNIELFLTSASRATPKPSLTNTYALIKDHSQRAELLPCLLRHGLDINEESGMILCLAVREQDMDLIKSILSLNPSVATLSNAFHEACQIEDSDMKLDLMERLLEKACPAEIGQSKALLQETQAALDGDMDGLWLLLGHKANVNFNNGEAVQAAASNSAGYPIILNMLLSAGATDVTVEEAFDAASNADTPASIKAGIFGSLFAFHKDISVEIISRAFIKVLESHPDDEHLPNLLLEHGAGTQVQLATLEAAAEASPGGLFQKLLRQVSDSTMRNEIFEYIRMHTTMESQHRHQAYETLLKQGIDKSQISDALVVSIKNEPANREIPMLLLKNGAEVNYKNNEAFAAAFQSRNLEMFELLCCYLVKGEHDEAAKLVFEHPYLRENPSVTVDQTVRANIYRSVLTCNIDPKSIYTTLVHFLDSLESSLPIVELLLEHGANPNDEDGHCFYLAARHKEESHFRALCKYADLSIVLPTLSRRIVKEYNVTRWFKICLEMQPSQIAGLSDQLLYQCIRKFPNGTDCLDVLLGAGLSPSATISYRLHKNWVEEEISMLIWCLVSPLKTGNNVILKLLEQGSKGRSKFHCPITSANGKAALPDYVTPDSKIPTIFLTLLNKSRAPILEAMLKLDSSTNILNETISGSKFSSLASYPKKPKLEFTTLFEDDDEISPREASLFLGNLDAFKLLNKSMLPDDGTLHLAALLALPDFTDWLLSTHEPNYEEENFGFMVPLALTCYSKPFPWCKIANEEQEWFSRLEETMKILIPKTLSSWRYRQKLPLHLALENGSQVTMAMLNVLNARGIGNRDKYLYTDKTGMHYSPCEYVEMFVEVDDEDKLKLIKMLQEHGLN</sequence>
<dbReference type="InterPro" id="IPR036770">
    <property type="entry name" value="Ankyrin_rpt-contain_sf"/>
</dbReference>
<accession>A0A8H4WWL9</accession>
<evidence type="ECO:0000256" key="1">
    <source>
        <dbReference type="ARBA" id="ARBA00022737"/>
    </source>
</evidence>
<reference evidence="4" key="2">
    <citation type="submission" date="2020-05" db="EMBL/GenBank/DDBJ databases">
        <authorList>
            <person name="Kim H.-S."/>
            <person name="Proctor R.H."/>
            <person name="Brown D.W."/>
        </authorList>
    </citation>
    <scope>NUCLEOTIDE SEQUENCE</scope>
    <source>
        <strain evidence="4">NRRL 45417</strain>
    </source>
</reference>
<evidence type="ECO:0008006" key="6">
    <source>
        <dbReference type="Google" id="ProtNLM"/>
    </source>
</evidence>
<proteinExistence type="predicted"/>
<dbReference type="OrthoDB" id="3182339at2759"/>
<keyword evidence="5" id="KW-1185">Reference proteome</keyword>
<evidence type="ECO:0000256" key="3">
    <source>
        <dbReference type="SAM" id="MobiDB-lite"/>
    </source>
</evidence>
<reference evidence="4" key="1">
    <citation type="journal article" date="2020" name="BMC Genomics">
        <title>Correction to: Identification and distribution of gene clusters required for synthesis of sphingolipid metabolism inhibitors in diverse species of the filamentous fungus Fusarium.</title>
        <authorList>
            <person name="Kim H.S."/>
            <person name="Lohmar J.M."/>
            <person name="Busman M."/>
            <person name="Brown D.W."/>
            <person name="Naumann T.A."/>
            <person name="Divon H.H."/>
            <person name="Lysoe E."/>
            <person name="Uhlig S."/>
            <person name="Proctor R.H."/>
        </authorList>
    </citation>
    <scope>NUCLEOTIDE SEQUENCE</scope>
    <source>
        <strain evidence="4">NRRL 45417</strain>
    </source>
</reference>
<name>A0A8H4WWL9_9HYPO</name>
<dbReference type="EMBL" id="JABFAI010000142">
    <property type="protein sequence ID" value="KAF4953102.1"/>
    <property type="molecule type" value="Genomic_DNA"/>
</dbReference>
<organism evidence="4 5">
    <name type="scientific">Fusarium gaditjirri</name>
    <dbReference type="NCBI Taxonomy" id="282569"/>
    <lineage>
        <taxon>Eukaryota</taxon>
        <taxon>Fungi</taxon>
        <taxon>Dikarya</taxon>
        <taxon>Ascomycota</taxon>
        <taxon>Pezizomycotina</taxon>
        <taxon>Sordariomycetes</taxon>
        <taxon>Hypocreomycetidae</taxon>
        <taxon>Hypocreales</taxon>
        <taxon>Nectriaceae</taxon>
        <taxon>Fusarium</taxon>
        <taxon>Fusarium nisikadoi species complex</taxon>
    </lineage>
</organism>
<feature type="region of interest" description="Disordered" evidence="3">
    <location>
        <begin position="1"/>
        <end position="36"/>
    </location>
</feature>
<feature type="region of interest" description="Disordered" evidence="3">
    <location>
        <begin position="50"/>
        <end position="72"/>
    </location>
</feature>
<keyword evidence="2" id="KW-0040">ANK repeat</keyword>
<keyword evidence="1" id="KW-0677">Repeat</keyword>
<evidence type="ECO:0000313" key="4">
    <source>
        <dbReference type="EMBL" id="KAF4953102.1"/>
    </source>
</evidence>
<gene>
    <name evidence="4" type="ORF">FGADI_6252</name>
</gene>
<dbReference type="PANTHER" id="PTHR24198">
    <property type="entry name" value="ANKYRIN REPEAT AND PROTEIN KINASE DOMAIN-CONTAINING PROTEIN"/>
    <property type="match status" value="1"/>
</dbReference>
<evidence type="ECO:0000313" key="5">
    <source>
        <dbReference type="Proteomes" id="UP000604273"/>
    </source>
</evidence>
<dbReference type="SMART" id="SM00248">
    <property type="entry name" value="ANK"/>
    <property type="match status" value="9"/>
</dbReference>
<evidence type="ECO:0000256" key="2">
    <source>
        <dbReference type="ARBA" id="ARBA00023043"/>
    </source>
</evidence>